<proteinExistence type="predicted"/>
<evidence type="ECO:0000313" key="2">
    <source>
        <dbReference type="Proteomes" id="UP000539111"/>
    </source>
</evidence>
<dbReference type="EMBL" id="JACBZP010000001">
    <property type="protein sequence ID" value="NYI66110.1"/>
    <property type="molecule type" value="Genomic_DNA"/>
</dbReference>
<gene>
    <name evidence="1" type="ORF">BJY26_000416</name>
</gene>
<sequence>MKPTLELDSIGISVRIFRDDADEYGVLRAFVATVYDDAESDGESRQIGTISGWVTWYAFSERLLDAGDSISTDATTLSWAVKEIVEAHGDDLISSAILVDRMTLVEEWRGHKLSGALIANLIDLLQLEPLETVVVLEPEPQLPGGGGPYEYGPERDSAMAKLRSAYRKSGFDPWGDGPAWWRPLRATDDHSD</sequence>
<evidence type="ECO:0008006" key="3">
    <source>
        <dbReference type="Google" id="ProtNLM"/>
    </source>
</evidence>
<dbReference type="AlphaFoldDB" id="A0A7Z0AA10"/>
<name>A0A7Z0AA10_9MICO</name>
<accession>A0A7Z0AA10</accession>
<dbReference type="Proteomes" id="UP000539111">
    <property type="component" value="Unassembled WGS sequence"/>
</dbReference>
<keyword evidence="2" id="KW-1185">Reference proteome</keyword>
<dbReference type="RefSeq" id="WP_179425241.1">
    <property type="nucleotide sequence ID" value="NZ_JACBZP010000001.1"/>
</dbReference>
<protein>
    <recommendedName>
        <fullName evidence="3">N-acetyltransferase domain-containing protein</fullName>
    </recommendedName>
</protein>
<comment type="caution">
    <text evidence="1">The sequence shown here is derived from an EMBL/GenBank/DDBJ whole genome shotgun (WGS) entry which is preliminary data.</text>
</comment>
<reference evidence="1 2" key="1">
    <citation type="submission" date="2020-07" db="EMBL/GenBank/DDBJ databases">
        <title>Sequencing the genomes of 1000 actinobacteria strains.</title>
        <authorList>
            <person name="Klenk H.-P."/>
        </authorList>
    </citation>
    <scope>NUCLEOTIDE SEQUENCE [LARGE SCALE GENOMIC DNA]</scope>
    <source>
        <strain evidence="1 2">DSM 26341</strain>
    </source>
</reference>
<organism evidence="1 2">
    <name type="scientific">Spelaeicoccus albus</name>
    <dbReference type="NCBI Taxonomy" id="1280376"/>
    <lineage>
        <taxon>Bacteria</taxon>
        <taxon>Bacillati</taxon>
        <taxon>Actinomycetota</taxon>
        <taxon>Actinomycetes</taxon>
        <taxon>Micrococcales</taxon>
        <taxon>Brevibacteriaceae</taxon>
        <taxon>Spelaeicoccus</taxon>
    </lineage>
</organism>
<evidence type="ECO:0000313" key="1">
    <source>
        <dbReference type="EMBL" id="NYI66110.1"/>
    </source>
</evidence>